<dbReference type="AlphaFoldDB" id="A0A1C4AEC5"/>
<dbReference type="PROSITE" id="PS51257">
    <property type="entry name" value="PROKAR_LIPOPROTEIN"/>
    <property type="match status" value="1"/>
</dbReference>
<evidence type="ECO:0000259" key="1">
    <source>
        <dbReference type="Pfam" id="PF00188"/>
    </source>
</evidence>
<sequence length="196" mass="21313">MLNRDKMSGKINFFLIFCIGIAAVLFTSCTKEAATPPKQTTIIADSTPVATIIDTVADNHINRVFLLQLVNGLRSHGCNCGGIQMPPVPVLSWNGKLEKAAWSHAQDMSLKNYFDHTAPDGSTPESRIVAAGYNWVFAGENIAMGNMDEQAVMVGWLGSPHHCQNMMNANYEHIGIARAGNYWTMELGSLGSVSVK</sequence>
<feature type="domain" description="SCP" evidence="1">
    <location>
        <begin position="67"/>
        <end position="181"/>
    </location>
</feature>
<evidence type="ECO:0000313" key="3">
    <source>
        <dbReference type="Proteomes" id="UP000242818"/>
    </source>
</evidence>
<dbReference type="InterPro" id="IPR035940">
    <property type="entry name" value="CAP_sf"/>
</dbReference>
<dbReference type="EMBL" id="FMAR01000002">
    <property type="protein sequence ID" value="SCB93022.1"/>
    <property type="molecule type" value="Genomic_DNA"/>
</dbReference>
<proteinExistence type="predicted"/>
<dbReference type="Pfam" id="PF00188">
    <property type="entry name" value="CAP"/>
    <property type="match status" value="1"/>
</dbReference>
<dbReference type="Proteomes" id="UP000242818">
    <property type="component" value="Unassembled WGS sequence"/>
</dbReference>
<keyword evidence="3" id="KW-1185">Reference proteome</keyword>
<dbReference type="CDD" id="cd05379">
    <property type="entry name" value="CAP_bacterial"/>
    <property type="match status" value="1"/>
</dbReference>
<evidence type="ECO:0000313" key="2">
    <source>
        <dbReference type="EMBL" id="SCB93022.1"/>
    </source>
</evidence>
<dbReference type="PANTHER" id="PTHR31157">
    <property type="entry name" value="SCP DOMAIN-CONTAINING PROTEIN"/>
    <property type="match status" value="1"/>
</dbReference>
<dbReference type="PANTHER" id="PTHR31157:SF1">
    <property type="entry name" value="SCP DOMAIN-CONTAINING PROTEIN"/>
    <property type="match status" value="1"/>
</dbReference>
<dbReference type="InterPro" id="IPR014044">
    <property type="entry name" value="CAP_dom"/>
</dbReference>
<dbReference type="OrthoDB" id="982527at2"/>
<organism evidence="2 3">
    <name type="scientific">Chitinophaga costaii</name>
    <dbReference type="NCBI Taxonomy" id="1335309"/>
    <lineage>
        <taxon>Bacteria</taxon>
        <taxon>Pseudomonadati</taxon>
        <taxon>Bacteroidota</taxon>
        <taxon>Chitinophagia</taxon>
        <taxon>Chitinophagales</taxon>
        <taxon>Chitinophagaceae</taxon>
        <taxon>Chitinophaga</taxon>
    </lineage>
</organism>
<gene>
    <name evidence="2" type="ORF">GA0116948_10299</name>
</gene>
<dbReference type="STRING" id="1335309.GA0116948_10299"/>
<dbReference type="Gene3D" id="3.40.33.10">
    <property type="entry name" value="CAP"/>
    <property type="match status" value="1"/>
</dbReference>
<accession>A0A1C4AEC5</accession>
<name>A0A1C4AEC5_9BACT</name>
<protein>
    <submittedName>
        <fullName evidence="2">Uncharacterized conserved protein YkwD, contains CAP (CSP/antigen 5/PR1) domain</fullName>
    </submittedName>
</protein>
<dbReference type="SUPFAM" id="SSF55797">
    <property type="entry name" value="PR-1-like"/>
    <property type="match status" value="1"/>
</dbReference>
<reference evidence="2 3" key="1">
    <citation type="submission" date="2016-08" db="EMBL/GenBank/DDBJ databases">
        <authorList>
            <person name="Seilhamer J.J."/>
        </authorList>
    </citation>
    <scope>NUCLEOTIDE SEQUENCE [LARGE SCALE GENOMIC DNA]</scope>
    <source>
        <strain evidence="2 3">A37T2</strain>
    </source>
</reference>